<feature type="region of interest" description="Disordered" evidence="1">
    <location>
        <begin position="92"/>
        <end position="112"/>
    </location>
</feature>
<sequence>MKKSSMKQPEPFNLKSTKLASKFIKLNVPPLILNITWWNRNLQIKKQELKALVRRLQKSRGEDRIQYKIVLSKKKKKKKELCSRKQSKESNVDLGDCYAPRQQTPNGTPYRSALKAYEPPSDIFQMMENSEKATPTEFRLKLLQKLYPKIAPRAAQIQPQQTLLEEGKFSQQEIDDILKNISKGKALDMMALILLL</sequence>
<dbReference type="Proteomes" id="UP000499080">
    <property type="component" value="Unassembled WGS sequence"/>
</dbReference>
<keyword evidence="3" id="KW-1185">Reference proteome</keyword>
<reference evidence="2 3" key="1">
    <citation type="journal article" date="2019" name="Sci. Rep.">
        <title>Orb-weaving spider Araneus ventricosus genome elucidates the spidroin gene catalogue.</title>
        <authorList>
            <person name="Kono N."/>
            <person name="Nakamura H."/>
            <person name="Ohtoshi R."/>
            <person name="Moran D.A.P."/>
            <person name="Shinohara A."/>
            <person name="Yoshida Y."/>
            <person name="Fujiwara M."/>
            <person name="Mori M."/>
            <person name="Tomita M."/>
            <person name="Arakawa K."/>
        </authorList>
    </citation>
    <scope>NUCLEOTIDE SEQUENCE [LARGE SCALE GENOMIC DNA]</scope>
</reference>
<comment type="caution">
    <text evidence="2">The sequence shown here is derived from an EMBL/GenBank/DDBJ whole genome shotgun (WGS) entry which is preliminary data.</text>
</comment>
<proteinExistence type="predicted"/>
<dbReference type="OrthoDB" id="7551843at2759"/>
<accession>A0A4Y2R9T0</accession>
<name>A0A4Y2R9T0_ARAVE</name>
<protein>
    <submittedName>
        <fullName evidence="2">Uncharacterized protein</fullName>
    </submittedName>
</protein>
<evidence type="ECO:0000313" key="3">
    <source>
        <dbReference type="Proteomes" id="UP000499080"/>
    </source>
</evidence>
<evidence type="ECO:0000256" key="1">
    <source>
        <dbReference type="SAM" id="MobiDB-lite"/>
    </source>
</evidence>
<gene>
    <name evidence="2" type="ORF">AVEN_124195_1</name>
</gene>
<dbReference type="AlphaFoldDB" id="A0A4Y2R9T0"/>
<dbReference type="EMBL" id="BGPR01016306">
    <property type="protein sequence ID" value="GBN72524.1"/>
    <property type="molecule type" value="Genomic_DNA"/>
</dbReference>
<organism evidence="2 3">
    <name type="scientific">Araneus ventricosus</name>
    <name type="common">Orbweaver spider</name>
    <name type="synonym">Epeira ventricosa</name>
    <dbReference type="NCBI Taxonomy" id="182803"/>
    <lineage>
        <taxon>Eukaryota</taxon>
        <taxon>Metazoa</taxon>
        <taxon>Ecdysozoa</taxon>
        <taxon>Arthropoda</taxon>
        <taxon>Chelicerata</taxon>
        <taxon>Arachnida</taxon>
        <taxon>Araneae</taxon>
        <taxon>Araneomorphae</taxon>
        <taxon>Entelegynae</taxon>
        <taxon>Araneoidea</taxon>
        <taxon>Araneidae</taxon>
        <taxon>Araneus</taxon>
    </lineage>
</organism>
<evidence type="ECO:0000313" key="2">
    <source>
        <dbReference type="EMBL" id="GBN72524.1"/>
    </source>
</evidence>